<keyword evidence="2" id="KW-0813">Transport</keyword>
<feature type="transmembrane region" description="Helical" evidence="7">
    <location>
        <begin position="143"/>
        <end position="163"/>
    </location>
</feature>
<dbReference type="SUPFAM" id="SSF103473">
    <property type="entry name" value="MFS general substrate transporter"/>
    <property type="match status" value="1"/>
</dbReference>
<dbReference type="EMBL" id="PYFQ01000001">
    <property type="protein sequence ID" value="PSK41192.1"/>
    <property type="molecule type" value="Genomic_DNA"/>
</dbReference>
<dbReference type="GeneID" id="36564258"/>
<dbReference type="PANTHER" id="PTHR23502">
    <property type="entry name" value="MAJOR FACILITATOR SUPERFAMILY"/>
    <property type="match status" value="1"/>
</dbReference>
<feature type="transmembrane region" description="Helical" evidence="7">
    <location>
        <begin position="431"/>
        <end position="456"/>
    </location>
</feature>
<keyword evidence="5 7" id="KW-0472">Membrane</keyword>
<comment type="similarity">
    <text evidence="6">Belongs to the major facilitator superfamily. CAR1 family.</text>
</comment>
<evidence type="ECO:0000256" key="5">
    <source>
        <dbReference type="ARBA" id="ARBA00023136"/>
    </source>
</evidence>
<evidence type="ECO:0000256" key="7">
    <source>
        <dbReference type="SAM" id="Phobius"/>
    </source>
</evidence>
<feature type="transmembrane region" description="Helical" evidence="7">
    <location>
        <begin position="389"/>
        <end position="410"/>
    </location>
</feature>
<dbReference type="Proteomes" id="UP000241107">
    <property type="component" value="Unassembled WGS sequence"/>
</dbReference>
<feature type="transmembrane region" description="Helical" evidence="7">
    <location>
        <begin position="263"/>
        <end position="283"/>
    </location>
</feature>
<evidence type="ECO:0000256" key="2">
    <source>
        <dbReference type="ARBA" id="ARBA00022448"/>
    </source>
</evidence>
<organism evidence="9 10">
    <name type="scientific">Candidozyma pseudohaemuli</name>
    <dbReference type="NCBI Taxonomy" id="418784"/>
    <lineage>
        <taxon>Eukaryota</taxon>
        <taxon>Fungi</taxon>
        <taxon>Dikarya</taxon>
        <taxon>Ascomycota</taxon>
        <taxon>Saccharomycotina</taxon>
        <taxon>Pichiomycetes</taxon>
        <taxon>Metschnikowiaceae</taxon>
        <taxon>Candidozyma</taxon>
    </lineage>
</organism>
<dbReference type="InterPro" id="IPR020846">
    <property type="entry name" value="MFS_dom"/>
</dbReference>
<evidence type="ECO:0000313" key="10">
    <source>
        <dbReference type="Proteomes" id="UP000241107"/>
    </source>
</evidence>
<reference evidence="9 10" key="1">
    <citation type="submission" date="2018-03" db="EMBL/GenBank/DDBJ databases">
        <title>Candida pseudohaemulonii genome assembly and annotation.</title>
        <authorList>
            <person name="Munoz J.F."/>
            <person name="Gade L.G."/>
            <person name="Chow N.A."/>
            <person name="Litvintseva A.P."/>
            <person name="Loparev V.N."/>
            <person name="Cuomo C.A."/>
        </authorList>
    </citation>
    <scope>NUCLEOTIDE SEQUENCE [LARGE SCALE GENOMIC DNA]</scope>
    <source>
        <strain evidence="9 10">B12108</strain>
    </source>
</reference>
<dbReference type="GO" id="GO:0005886">
    <property type="term" value="C:plasma membrane"/>
    <property type="evidence" value="ECO:0007669"/>
    <property type="project" value="TreeGrafter"/>
</dbReference>
<feature type="transmembrane region" description="Helical" evidence="7">
    <location>
        <begin position="352"/>
        <end position="377"/>
    </location>
</feature>
<gene>
    <name evidence="9" type="ORF">C7M61_000866</name>
</gene>
<feature type="transmembrane region" description="Helical" evidence="7">
    <location>
        <begin position="527"/>
        <end position="547"/>
    </location>
</feature>
<keyword evidence="10" id="KW-1185">Reference proteome</keyword>
<evidence type="ECO:0000256" key="3">
    <source>
        <dbReference type="ARBA" id="ARBA00022692"/>
    </source>
</evidence>
<dbReference type="AlphaFoldDB" id="A0A2P7YZ05"/>
<comment type="subcellular location">
    <subcellularLocation>
        <location evidence="1">Membrane</location>
        <topology evidence="1">Multi-pass membrane protein</topology>
    </subcellularLocation>
</comment>
<dbReference type="VEuPathDB" id="FungiDB:C7M61_000866"/>
<dbReference type="OrthoDB" id="440553at2759"/>
<feature type="transmembrane region" description="Helical" evidence="7">
    <location>
        <begin position="107"/>
        <end position="131"/>
    </location>
</feature>
<evidence type="ECO:0000256" key="4">
    <source>
        <dbReference type="ARBA" id="ARBA00022989"/>
    </source>
</evidence>
<feature type="transmembrane region" description="Helical" evidence="7">
    <location>
        <begin position="462"/>
        <end position="482"/>
    </location>
</feature>
<dbReference type="Gene3D" id="1.20.1250.20">
    <property type="entry name" value="MFS general substrate transporter like domains"/>
    <property type="match status" value="1"/>
</dbReference>
<dbReference type="STRING" id="418784.A0A2P7YZ05"/>
<proteinExistence type="inferred from homology"/>
<feature type="transmembrane region" description="Helical" evidence="7">
    <location>
        <begin position="175"/>
        <end position="194"/>
    </location>
</feature>
<dbReference type="GO" id="GO:0022857">
    <property type="term" value="F:transmembrane transporter activity"/>
    <property type="evidence" value="ECO:0007669"/>
    <property type="project" value="InterPro"/>
</dbReference>
<protein>
    <recommendedName>
        <fullName evidence="8">Major facilitator superfamily (MFS) profile domain-containing protein</fullName>
    </recommendedName>
</protein>
<keyword evidence="4 7" id="KW-1133">Transmembrane helix</keyword>
<comment type="caution">
    <text evidence="9">The sequence shown here is derived from an EMBL/GenBank/DDBJ whole genome shotgun (WGS) entry which is preliminary data.</text>
</comment>
<dbReference type="RefSeq" id="XP_024715891.1">
    <property type="nucleotide sequence ID" value="XM_024856292.1"/>
</dbReference>
<feature type="transmembrane region" description="Helical" evidence="7">
    <location>
        <begin position="233"/>
        <end position="257"/>
    </location>
</feature>
<evidence type="ECO:0000256" key="1">
    <source>
        <dbReference type="ARBA" id="ARBA00004141"/>
    </source>
</evidence>
<evidence type="ECO:0000259" key="8">
    <source>
        <dbReference type="PROSITE" id="PS50850"/>
    </source>
</evidence>
<keyword evidence="3 7" id="KW-0812">Transmembrane</keyword>
<feature type="domain" description="Major facilitator superfamily (MFS) profile" evidence="8">
    <location>
        <begin position="109"/>
        <end position="551"/>
    </location>
</feature>
<name>A0A2P7YZ05_9ASCO</name>
<accession>A0A2P7YZ05</accession>
<dbReference type="PROSITE" id="PS50850">
    <property type="entry name" value="MFS"/>
    <property type="match status" value="1"/>
</dbReference>
<feature type="transmembrane region" description="Helical" evidence="7">
    <location>
        <begin position="200"/>
        <end position="221"/>
    </location>
</feature>
<dbReference type="Pfam" id="PF07690">
    <property type="entry name" value="MFS_1"/>
    <property type="match status" value="1"/>
</dbReference>
<sequence length="552" mass="60748">METPEEDWENFESLHKAKTVHPIQLQLMLSDTKLDRMFMRRAKLIPQRAHLLSTDKVDSSDSLDVHFNLGAEELSIGSSDSEEDFLLIDSKWDDEKPISIFVTWEKYVIALLGGLAGFWSSISSPIFVPVLSEIQDAFHVSESLVNITIVVYSIFQGVGPLVFSNLADTVGRRPIVIACLVSYIIANCLLAVNLTFAGLTALRCIQAFCISSTISLGSGIASDITTRAERASFIGLTTGLALLGQAFGAFVGGMISSAFGWRAIFWFLAISSGCTLVIIFLLLPETASSIVGPQARNQPRKFKWLMFAPIMRLQHFANRLELPAIEKNRTESSTKPKFNIFKPLEILKQKEAILVLIPASLCYSLWLMMLTTLSHALTKQYNYSLDRVALSYIPCGMGGLLGSLSVGKMLDHSYHKHMIKSREEGSSFNVLNSRLIVSILPSTLCVTSSLLFAWTLHYTGPVSLAIIASCIISYGAMCWLTISSTVIVDLRPTEASGSCAVVNLTRCWCAAVFVSILSQMEKMGTGWCYTLMATICGLSSLCVAYLYTHNDD</sequence>
<evidence type="ECO:0000256" key="6">
    <source>
        <dbReference type="ARBA" id="ARBA00038347"/>
    </source>
</evidence>
<dbReference type="InterPro" id="IPR011701">
    <property type="entry name" value="MFS"/>
</dbReference>
<dbReference type="PANTHER" id="PTHR23502:SF51">
    <property type="entry name" value="QUINIDINE RESISTANCE PROTEIN 1-RELATED"/>
    <property type="match status" value="1"/>
</dbReference>
<dbReference type="InterPro" id="IPR036259">
    <property type="entry name" value="MFS_trans_sf"/>
</dbReference>
<evidence type="ECO:0000313" key="9">
    <source>
        <dbReference type="EMBL" id="PSK41192.1"/>
    </source>
</evidence>